<keyword evidence="4" id="KW-1185">Reference proteome</keyword>
<dbReference type="SMART" id="SM00355">
    <property type="entry name" value="ZnF_C2H2"/>
    <property type="match status" value="3"/>
</dbReference>
<feature type="binding site" evidence="1">
    <location>
        <position position="17"/>
    </location>
    <ligand>
        <name>Zn(2+)</name>
        <dbReference type="ChEBI" id="CHEBI:29105"/>
    </ligand>
</feature>
<name>A0A6J2KGD7_BOMMA</name>
<feature type="binding site" evidence="1">
    <location>
        <position position="58"/>
    </location>
    <ligand>
        <name>Zn(2+)</name>
        <dbReference type="ChEBI" id="CHEBI:29105"/>
    </ligand>
</feature>
<evidence type="ECO:0000313" key="5">
    <source>
        <dbReference type="RefSeq" id="XP_028041401.1"/>
    </source>
</evidence>
<feature type="binding site" evidence="1">
    <location>
        <position position="61"/>
    </location>
    <ligand>
        <name>Zn(2+)</name>
        <dbReference type="ChEBI" id="CHEBI:29105"/>
    </ligand>
</feature>
<dbReference type="Pfam" id="PF07776">
    <property type="entry name" value="zf-AD"/>
    <property type="match status" value="1"/>
</dbReference>
<keyword evidence="1" id="KW-0479">Metal-binding</keyword>
<sequence>MNDFGNLEKIIVRELSCRLCLCTDVVKLKPLSNEVKRKLKRLFDITVRADDNLPKAICHDCLQQVSTLHLYAVKVEKTQKFLEFHKQKSKGDKQDGTTNKMTPLIGALSVEDLKQSNKNSETAKSSPSPERQHGDTKISKQKPVQPVLKKSPLDMKLMEAMSLDEFAITEKVDKNLLGTSPKNRLSPAIRTKIVKQNSPKAEHLEIGNSTLDPVVLIDGKPAKQGSALDKQITLFYKMECCVCHESGFNFRSLMKHYKDRHGVPGYVTCCEKKFHYFYPKKIIEHMAYHLQPNIFMCPSCHHNFQTSQELSEHQSNGGRSEGKIICPRCTERYPTYRELGCHIITHRTERLQCDYCGKFLKHHHRKKTINHMEDVILCSQCTRSLKNIDKQEKENKDKTKAKISEATLQKYQKFRQAMGLSGDEDGSTD</sequence>
<keyword evidence="1" id="KW-0862">Zinc</keyword>
<organism evidence="4 5">
    <name type="scientific">Bombyx mandarina</name>
    <name type="common">Wild silk moth</name>
    <name type="synonym">Wild silkworm</name>
    <dbReference type="NCBI Taxonomy" id="7092"/>
    <lineage>
        <taxon>Eukaryota</taxon>
        <taxon>Metazoa</taxon>
        <taxon>Ecdysozoa</taxon>
        <taxon>Arthropoda</taxon>
        <taxon>Hexapoda</taxon>
        <taxon>Insecta</taxon>
        <taxon>Pterygota</taxon>
        <taxon>Neoptera</taxon>
        <taxon>Endopterygota</taxon>
        <taxon>Lepidoptera</taxon>
        <taxon>Glossata</taxon>
        <taxon>Ditrysia</taxon>
        <taxon>Bombycoidea</taxon>
        <taxon>Bombycidae</taxon>
        <taxon>Bombycinae</taxon>
        <taxon>Bombyx</taxon>
    </lineage>
</organism>
<accession>A0A6J2KGD7</accession>
<dbReference type="SUPFAM" id="SSF57716">
    <property type="entry name" value="Glucocorticoid receptor-like (DNA-binding domain)"/>
    <property type="match status" value="1"/>
</dbReference>
<dbReference type="PROSITE" id="PS00028">
    <property type="entry name" value="ZINC_FINGER_C2H2_1"/>
    <property type="match status" value="1"/>
</dbReference>
<feature type="region of interest" description="Disordered" evidence="2">
    <location>
        <begin position="110"/>
        <end position="148"/>
    </location>
</feature>
<dbReference type="Gene3D" id="3.40.1800.20">
    <property type="match status" value="1"/>
</dbReference>
<proteinExistence type="predicted"/>
<dbReference type="InterPro" id="IPR013087">
    <property type="entry name" value="Znf_C2H2_type"/>
</dbReference>
<feature type="domain" description="ZAD" evidence="3">
    <location>
        <begin position="15"/>
        <end position="85"/>
    </location>
</feature>
<dbReference type="OrthoDB" id="7762235at2759"/>
<gene>
    <name evidence="5" type="primary">LOC114251370</name>
</gene>
<evidence type="ECO:0000313" key="4">
    <source>
        <dbReference type="Proteomes" id="UP000504629"/>
    </source>
</evidence>
<dbReference type="Proteomes" id="UP000504629">
    <property type="component" value="Unplaced"/>
</dbReference>
<protein>
    <submittedName>
        <fullName evidence="5">Zinc finger protein weckle-like isoform X2</fullName>
    </submittedName>
</protein>
<dbReference type="RefSeq" id="XP_028041401.1">
    <property type="nucleotide sequence ID" value="XM_028185600.1"/>
</dbReference>
<feature type="binding site" evidence="1">
    <location>
        <position position="20"/>
    </location>
    <ligand>
        <name>Zn(2+)</name>
        <dbReference type="ChEBI" id="CHEBI:29105"/>
    </ligand>
</feature>
<dbReference type="InterPro" id="IPR012934">
    <property type="entry name" value="Znf_AD"/>
</dbReference>
<evidence type="ECO:0000256" key="1">
    <source>
        <dbReference type="PROSITE-ProRule" id="PRU01263"/>
    </source>
</evidence>
<feature type="compositionally biased region" description="Polar residues" evidence="2">
    <location>
        <begin position="116"/>
        <end position="129"/>
    </location>
</feature>
<dbReference type="GO" id="GO:0008270">
    <property type="term" value="F:zinc ion binding"/>
    <property type="evidence" value="ECO:0007669"/>
    <property type="project" value="UniProtKB-UniRule"/>
</dbReference>
<evidence type="ECO:0000259" key="3">
    <source>
        <dbReference type="PROSITE" id="PS51915"/>
    </source>
</evidence>
<reference evidence="5" key="1">
    <citation type="submission" date="2025-08" db="UniProtKB">
        <authorList>
            <consortium name="RefSeq"/>
        </authorList>
    </citation>
    <scope>IDENTIFICATION</scope>
    <source>
        <tissue evidence="5">Silk gland</tissue>
    </source>
</reference>
<dbReference type="SMART" id="SM00868">
    <property type="entry name" value="zf-AD"/>
    <property type="match status" value="1"/>
</dbReference>
<keyword evidence="1" id="KW-0863">Zinc-finger</keyword>
<dbReference type="PROSITE" id="PS51915">
    <property type="entry name" value="ZAD"/>
    <property type="match status" value="1"/>
</dbReference>
<dbReference type="GO" id="GO:0005634">
    <property type="term" value="C:nucleus"/>
    <property type="evidence" value="ECO:0007669"/>
    <property type="project" value="InterPro"/>
</dbReference>
<evidence type="ECO:0000256" key="2">
    <source>
        <dbReference type="SAM" id="MobiDB-lite"/>
    </source>
</evidence>
<dbReference type="GeneID" id="114251370"/>
<dbReference type="AlphaFoldDB" id="A0A6J2KGD7"/>